<protein>
    <submittedName>
        <fullName evidence="5">Glutathione S-transferase</fullName>
    </submittedName>
</protein>
<feature type="domain" description="GST N-terminal" evidence="3">
    <location>
        <begin position="2"/>
        <end position="83"/>
    </location>
</feature>
<dbReference type="InterPro" id="IPR010987">
    <property type="entry name" value="Glutathione-S-Trfase_C-like"/>
</dbReference>
<dbReference type="Proteomes" id="UP000192872">
    <property type="component" value="Unassembled WGS sequence"/>
</dbReference>
<accession>A0A1W9HVB2</accession>
<gene>
    <name evidence="5" type="ORF">A4S15_11235</name>
</gene>
<dbReference type="PROSITE" id="PS50404">
    <property type="entry name" value="GST_NTER"/>
    <property type="match status" value="1"/>
</dbReference>
<organism evidence="5 6">
    <name type="scientific">Candidatus Raskinella chloraquaticus</name>
    <dbReference type="NCBI Taxonomy" id="1951219"/>
    <lineage>
        <taxon>Bacteria</taxon>
        <taxon>Pseudomonadati</taxon>
        <taxon>Pseudomonadota</taxon>
        <taxon>Alphaproteobacteria</taxon>
        <taxon>Hyphomicrobiales</taxon>
        <taxon>Phreatobacteraceae</taxon>
        <taxon>Candidatus Raskinella</taxon>
    </lineage>
</organism>
<name>A0A1W9HVB2_9HYPH</name>
<keyword evidence="2 5" id="KW-0808">Transferase</keyword>
<dbReference type="InterPro" id="IPR036282">
    <property type="entry name" value="Glutathione-S-Trfase_C_sf"/>
</dbReference>
<evidence type="ECO:0000313" key="5">
    <source>
        <dbReference type="EMBL" id="OQW51396.1"/>
    </source>
</evidence>
<dbReference type="InterPro" id="IPR036249">
    <property type="entry name" value="Thioredoxin-like_sf"/>
</dbReference>
<dbReference type="GO" id="GO:0016740">
    <property type="term" value="F:transferase activity"/>
    <property type="evidence" value="ECO:0007669"/>
    <property type="project" value="UniProtKB-KW"/>
</dbReference>
<dbReference type="SFLD" id="SFLDG01150">
    <property type="entry name" value="Main.1:_Beta-like"/>
    <property type="match status" value="1"/>
</dbReference>
<dbReference type="PROSITE" id="PS50405">
    <property type="entry name" value="GST_CTER"/>
    <property type="match status" value="1"/>
</dbReference>
<dbReference type="InterPro" id="IPR004045">
    <property type="entry name" value="Glutathione_S-Trfase_N"/>
</dbReference>
<dbReference type="SUPFAM" id="SSF47616">
    <property type="entry name" value="GST C-terminal domain-like"/>
    <property type="match status" value="1"/>
</dbReference>
<dbReference type="FunFam" id="3.40.30.10:FF:000039">
    <property type="entry name" value="Glutathione S-transferase domain"/>
    <property type="match status" value="1"/>
</dbReference>
<evidence type="ECO:0000256" key="2">
    <source>
        <dbReference type="ARBA" id="ARBA00022679"/>
    </source>
</evidence>
<evidence type="ECO:0000259" key="4">
    <source>
        <dbReference type="PROSITE" id="PS50405"/>
    </source>
</evidence>
<dbReference type="SFLD" id="SFLDG00358">
    <property type="entry name" value="Main_(cytGST)"/>
    <property type="match status" value="1"/>
</dbReference>
<dbReference type="SFLD" id="SFLDS00019">
    <property type="entry name" value="Glutathione_Transferase_(cytos"/>
    <property type="match status" value="1"/>
</dbReference>
<dbReference type="RefSeq" id="WP_376802451.1">
    <property type="nucleotide sequence ID" value="NZ_DBNB01000015.1"/>
</dbReference>
<dbReference type="SUPFAM" id="SSF52833">
    <property type="entry name" value="Thioredoxin-like"/>
    <property type="match status" value="1"/>
</dbReference>
<dbReference type="Gene3D" id="3.40.30.10">
    <property type="entry name" value="Glutaredoxin"/>
    <property type="match status" value="1"/>
</dbReference>
<dbReference type="PANTHER" id="PTHR44051:SF19">
    <property type="entry name" value="DISULFIDE-BOND OXIDOREDUCTASE YFCG"/>
    <property type="match status" value="1"/>
</dbReference>
<reference evidence="5 6" key="1">
    <citation type="journal article" date="2017" name="Water Res.">
        <title>Comammox in drinking water systems.</title>
        <authorList>
            <person name="Wang Y."/>
            <person name="Ma L."/>
            <person name="Mao Y."/>
            <person name="Jiang X."/>
            <person name="Xia Y."/>
            <person name="Yu K."/>
            <person name="Li B."/>
            <person name="Zhang T."/>
        </authorList>
    </citation>
    <scope>NUCLEOTIDE SEQUENCE [LARGE SCALE GENOMIC DNA]</scope>
    <source>
        <strain evidence="5">SG_bin8</strain>
    </source>
</reference>
<dbReference type="STRING" id="1827387.A4S15_11235"/>
<feature type="domain" description="GST C-terminal" evidence="4">
    <location>
        <begin position="88"/>
        <end position="208"/>
    </location>
</feature>
<sequence length="208" mass="23557">MSGIRVWGRITSINVQKVVWALDELELAFERVDAGRQFGVVDSEPYRRLNPLGLVPTIDDNGFVLYESDAIVRYLAASYGKAPFYPTDLRHRAIADLWTDWQAKNFSPAFRVAFFQIARTPAAERDPALLAKSLAESEPMMVMLDRHLSERPYVAGSDFSYGDIAPGLAVHRWLHLPFERPSLPHVAAYYQRLKARPATSKAFHLPVE</sequence>
<comment type="caution">
    <text evidence="5">The sequence shown here is derived from an EMBL/GenBank/DDBJ whole genome shotgun (WGS) entry which is preliminary data.</text>
</comment>
<dbReference type="CDD" id="cd03047">
    <property type="entry name" value="GST_N_2"/>
    <property type="match status" value="1"/>
</dbReference>
<dbReference type="PANTHER" id="PTHR44051">
    <property type="entry name" value="GLUTATHIONE S-TRANSFERASE-RELATED"/>
    <property type="match status" value="1"/>
</dbReference>
<dbReference type="Gene3D" id="1.20.1050.10">
    <property type="match status" value="1"/>
</dbReference>
<evidence type="ECO:0000259" key="3">
    <source>
        <dbReference type="PROSITE" id="PS50404"/>
    </source>
</evidence>
<dbReference type="Pfam" id="PF00043">
    <property type="entry name" value="GST_C"/>
    <property type="match status" value="1"/>
</dbReference>
<dbReference type="Pfam" id="PF13417">
    <property type="entry name" value="GST_N_3"/>
    <property type="match status" value="1"/>
</dbReference>
<comment type="similarity">
    <text evidence="1">Belongs to the GST superfamily.</text>
</comment>
<proteinExistence type="inferred from homology"/>
<evidence type="ECO:0000256" key="1">
    <source>
        <dbReference type="ARBA" id="ARBA00007409"/>
    </source>
</evidence>
<dbReference type="AlphaFoldDB" id="A0A1W9HVB2"/>
<dbReference type="EMBL" id="LWDL01000019">
    <property type="protein sequence ID" value="OQW51396.1"/>
    <property type="molecule type" value="Genomic_DNA"/>
</dbReference>
<dbReference type="InterPro" id="IPR004046">
    <property type="entry name" value="GST_C"/>
</dbReference>
<dbReference type="InterPro" id="IPR040079">
    <property type="entry name" value="Glutathione_S-Trfase"/>
</dbReference>
<evidence type="ECO:0000313" key="6">
    <source>
        <dbReference type="Proteomes" id="UP000192872"/>
    </source>
</evidence>